<feature type="domain" description="Flavin reductase like" evidence="3">
    <location>
        <begin position="28"/>
        <end position="171"/>
    </location>
</feature>
<keyword evidence="2" id="KW-0560">Oxidoreductase</keyword>
<dbReference type="GO" id="GO:0042602">
    <property type="term" value="F:riboflavin reductase (NADPH) activity"/>
    <property type="evidence" value="ECO:0007669"/>
    <property type="project" value="TreeGrafter"/>
</dbReference>
<dbReference type="InterPro" id="IPR012349">
    <property type="entry name" value="Split_barrel_FMN-bd"/>
</dbReference>
<protein>
    <recommendedName>
        <fullName evidence="3">Flavin reductase like domain-containing protein</fullName>
    </recommendedName>
</protein>
<comment type="similarity">
    <text evidence="1">Belongs to the non-flavoprotein flavin reductase family.</text>
</comment>
<evidence type="ECO:0000256" key="1">
    <source>
        <dbReference type="ARBA" id="ARBA00008898"/>
    </source>
</evidence>
<dbReference type="EMBL" id="QDDR01000016">
    <property type="protein sequence ID" value="PVE45313.1"/>
    <property type="molecule type" value="Genomic_DNA"/>
</dbReference>
<dbReference type="InterPro" id="IPR050268">
    <property type="entry name" value="NADH-dep_flavin_reductase"/>
</dbReference>
<dbReference type="Gene3D" id="2.30.110.10">
    <property type="entry name" value="Electron Transport, Fmn-binding Protein, Chain A"/>
    <property type="match status" value="1"/>
</dbReference>
<proteinExistence type="inferred from homology"/>
<dbReference type="AlphaFoldDB" id="A0A2T7UKW0"/>
<dbReference type="OrthoDB" id="9792858at2"/>
<accession>A0A2T7UKW0</accession>
<evidence type="ECO:0000256" key="2">
    <source>
        <dbReference type="ARBA" id="ARBA00023002"/>
    </source>
</evidence>
<evidence type="ECO:0000259" key="3">
    <source>
        <dbReference type="SMART" id="SM00903"/>
    </source>
</evidence>
<dbReference type="SMART" id="SM00903">
    <property type="entry name" value="Flavin_Reduct"/>
    <property type="match status" value="1"/>
</dbReference>
<reference evidence="4 5" key="1">
    <citation type="journal article" date="2011" name="Syst. Appl. Microbiol.">
        <title>Defluviimonas denitrificans gen. nov., sp. nov., and Pararhodobacter aggregans gen. nov., sp. nov., non-phototrophic Rhodobacteraceae from the biofilter of a marine aquaculture.</title>
        <authorList>
            <person name="Foesel B.U."/>
            <person name="Drake H.L."/>
            <person name="Schramm A."/>
        </authorList>
    </citation>
    <scope>NUCLEOTIDE SEQUENCE [LARGE SCALE GENOMIC DNA]</scope>
    <source>
        <strain evidence="4 5">D1-19</strain>
    </source>
</reference>
<sequence length="185" mass="19760">MTRIPRADPAPLPLTAAEDRRTLLRTAYGRFPSGVVAIAAMDGDRPICMVASSFVAVSMEPALVAFCVQWTSKTWSRLNRAPRLGISVLGDGQDGAARRLASRDESKFDGIGHCATAEGAVFIEGAAAWFDCSIANVLDAGDHGFVLLTLDSLSLSPSVEPLVFHASEFRRLGVRNLDRTALKSG</sequence>
<dbReference type="InterPro" id="IPR002563">
    <property type="entry name" value="Flavin_Rdtase-like_dom"/>
</dbReference>
<name>A0A2T7UKW0_9RHOB</name>
<dbReference type="PANTHER" id="PTHR30466:SF11">
    <property type="entry name" value="FLAVIN-DEPENDENT MONOOXYGENASE, REDUCTASE SUBUNIT HSAB"/>
    <property type="match status" value="1"/>
</dbReference>
<dbReference type="GO" id="GO:0010181">
    <property type="term" value="F:FMN binding"/>
    <property type="evidence" value="ECO:0007669"/>
    <property type="project" value="InterPro"/>
</dbReference>
<dbReference type="Pfam" id="PF01613">
    <property type="entry name" value="Flavin_Reduct"/>
    <property type="match status" value="1"/>
</dbReference>
<evidence type="ECO:0000313" key="5">
    <source>
        <dbReference type="Proteomes" id="UP000244810"/>
    </source>
</evidence>
<dbReference type="Proteomes" id="UP000244810">
    <property type="component" value="Unassembled WGS sequence"/>
</dbReference>
<gene>
    <name evidence="4" type="ORF">DDE23_22345</name>
</gene>
<dbReference type="RefSeq" id="WP_107751810.1">
    <property type="nucleotide sequence ID" value="NZ_QBKF01000005.1"/>
</dbReference>
<evidence type="ECO:0000313" key="4">
    <source>
        <dbReference type="EMBL" id="PVE45313.1"/>
    </source>
</evidence>
<organism evidence="4 5">
    <name type="scientific">Pararhodobacter aggregans</name>
    <dbReference type="NCBI Taxonomy" id="404875"/>
    <lineage>
        <taxon>Bacteria</taxon>
        <taxon>Pseudomonadati</taxon>
        <taxon>Pseudomonadota</taxon>
        <taxon>Alphaproteobacteria</taxon>
        <taxon>Rhodobacterales</taxon>
        <taxon>Paracoccaceae</taxon>
        <taxon>Pararhodobacter</taxon>
    </lineage>
</organism>
<comment type="caution">
    <text evidence="4">The sequence shown here is derived from an EMBL/GenBank/DDBJ whole genome shotgun (WGS) entry which is preliminary data.</text>
</comment>
<dbReference type="SUPFAM" id="SSF50475">
    <property type="entry name" value="FMN-binding split barrel"/>
    <property type="match status" value="1"/>
</dbReference>
<dbReference type="PANTHER" id="PTHR30466">
    <property type="entry name" value="FLAVIN REDUCTASE"/>
    <property type="match status" value="1"/>
</dbReference>
<keyword evidence="5" id="KW-1185">Reference proteome</keyword>